<dbReference type="Proteomes" id="UP000029665">
    <property type="component" value="Unassembled WGS sequence"/>
</dbReference>
<evidence type="ECO:0000313" key="2">
    <source>
        <dbReference type="EMBL" id="CDO76376.1"/>
    </source>
</evidence>
<dbReference type="HOGENOM" id="CLU_026252_1_0_1"/>
<dbReference type="AlphaFoldDB" id="A0A060SQF0"/>
<organism evidence="2 3">
    <name type="scientific">Pycnoporus cinnabarinus</name>
    <name type="common">Cinnabar-red polypore</name>
    <name type="synonym">Trametes cinnabarina</name>
    <dbReference type="NCBI Taxonomy" id="5643"/>
    <lineage>
        <taxon>Eukaryota</taxon>
        <taxon>Fungi</taxon>
        <taxon>Dikarya</taxon>
        <taxon>Basidiomycota</taxon>
        <taxon>Agaricomycotina</taxon>
        <taxon>Agaricomycetes</taxon>
        <taxon>Polyporales</taxon>
        <taxon>Polyporaceae</taxon>
        <taxon>Trametes</taxon>
    </lineage>
</organism>
<keyword evidence="3" id="KW-1185">Reference proteome</keyword>
<accession>A0A060SQF0</accession>
<dbReference type="STRING" id="5643.A0A060SQF0"/>
<proteinExistence type="predicted"/>
<dbReference type="OrthoDB" id="185373at2759"/>
<reference evidence="2" key="1">
    <citation type="submission" date="2014-01" db="EMBL/GenBank/DDBJ databases">
        <title>The genome of the white-rot fungus Pycnoporus cinnabarinus: a basidiomycete model with a versatile arsenal for lignocellulosic biomass breakdown.</title>
        <authorList>
            <person name="Levasseur A."/>
            <person name="Lomascolo A."/>
            <person name="Ruiz-Duenas F.J."/>
            <person name="Uzan E."/>
            <person name="Piumi F."/>
            <person name="Kues U."/>
            <person name="Ram A.F.J."/>
            <person name="Murat C."/>
            <person name="Haon M."/>
            <person name="Benoit I."/>
            <person name="Arfi Y."/>
            <person name="Chevret D."/>
            <person name="Drula E."/>
            <person name="Kwon M.J."/>
            <person name="Gouret P."/>
            <person name="Lesage-Meessen L."/>
            <person name="Lombard V."/>
            <person name="Mariette J."/>
            <person name="Noirot C."/>
            <person name="Park J."/>
            <person name="Patyshakuliyeva A."/>
            <person name="Wieneger R.A.B."/>
            <person name="Wosten H.A.B."/>
            <person name="Martin F."/>
            <person name="Coutinho P.M."/>
            <person name="de Vries R."/>
            <person name="Martinez A.T."/>
            <person name="Klopp C."/>
            <person name="Pontarotti P."/>
            <person name="Henrissat B."/>
            <person name="Record E."/>
        </authorList>
    </citation>
    <scope>NUCLEOTIDE SEQUENCE [LARGE SCALE GENOMIC DNA]</scope>
    <source>
        <strain evidence="2">BRFM137</strain>
    </source>
</reference>
<dbReference type="EMBL" id="CCBP010000366">
    <property type="protein sequence ID" value="CDO76376.1"/>
    <property type="molecule type" value="Genomic_DNA"/>
</dbReference>
<sequence length="576" mass="64438">MSPPETPPRSPHPNPKSSPSKSSVDSICSAVAAKLAENNLSAAAAIVHQALDGSALTNTTRFQLFERSIVDFLRRGDVMRAAMLYSRMTREGYIPSIALRIQMHIVKLAELSVTEDQIFELLSEAFGNPTFDEAGLRDILRTIVEGLNASTDLVRRIVDRFLHTRGSGYKLSGGTVTFLLHVHRKAGDNQGVECWSTYASPSPRPSPPAPEDAPLDPVAYPYATLLDDLTATQPSFSVYKWALDHTQAKHTKPDLPFFNALLAHEVSRRKYDVVFAIYRLLMEKRSKAVVPQAQTFAPVFRAIHRLSCSHRYRRMHGIRVPENMPSSRSVYRDMLTCHIEATNGNPRKPSPALDRTVLHRALRTFMARHDYAAAYTVVRAFWYFPSAVGLPSMATYRIVYASILGRVRTQYPQIAARLQAGLDADSVWTYRFLGMRDLPPEVQGRIALDLSMVHRVMRVGTDPRLSVKFVPAPDYTQPQTEEERLRTLLGDLSFLGEREIDAHEFHARGMPAPLELTGVKPVPEKQTYSVLPLERVLRRAIAAELPSTCGPLVKPVSAAIVEAKNEMVVEWQSYAT</sequence>
<dbReference type="OMA" id="MHIVKLA"/>
<comment type="caution">
    <text evidence="2">The sequence shown here is derived from an EMBL/GenBank/DDBJ whole genome shotgun (WGS) entry which is preliminary data.</text>
</comment>
<protein>
    <submittedName>
        <fullName evidence="2">Uncharacterized protein</fullName>
    </submittedName>
</protein>
<evidence type="ECO:0000256" key="1">
    <source>
        <dbReference type="SAM" id="MobiDB-lite"/>
    </source>
</evidence>
<feature type="region of interest" description="Disordered" evidence="1">
    <location>
        <begin position="1"/>
        <end position="23"/>
    </location>
</feature>
<feature type="compositionally biased region" description="Pro residues" evidence="1">
    <location>
        <begin position="1"/>
        <end position="16"/>
    </location>
</feature>
<evidence type="ECO:0000313" key="3">
    <source>
        <dbReference type="Proteomes" id="UP000029665"/>
    </source>
</evidence>
<gene>
    <name evidence="2" type="ORF">BN946_scf185011.g40</name>
</gene>
<name>A0A060SQF0_PYCCI</name>